<dbReference type="OrthoDB" id="4316587at2"/>
<protein>
    <submittedName>
        <fullName evidence="3">Vancomycin resistance protein VanJ</fullName>
    </submittedName>
</protein>
<evidence type="ECO:0000256" key="1">
    <source>
        <dbReference type="SAM" id="Phobius"/>
    </source>
</evidence>
<dbReference type="InterPro" id="IPR036691">
    <property type="entry name" value="Endo/exonu/phosph_ase_sf"/>
</dbReference>
<feature type="transmembrane region" description="Helical" evidence="1">
    <location>
        <begin position="46"/>
        <end position="64"/>
    </location>
</feature>
<dbReference type="Gene3D" id="3.60.10.10">
    <property type="entry name" value="Endonuclease/exonuclease/phosphatase"/>
    <property type="match status" value="1"/>
</dbReference>
<dbReference type="GO" id="GO:0003824">
    <property type="term" value="F:catalytic activity"/>
    <property type="evidence" value="ECO:0007669"/>
    <property type="project" value="InterPro"/>
</dbReference>
<dbReference type="AlphaFoldDB" id="A0A1X7NHR5"/>
<feature type="domain" description="Endonuclease/exonuclease/phosphatase" evidence="2">
    <location>
        <begin position="110"/>
        <end position="297"/>
    </location>
</feature>
<evidence type="ECO:0000313" key="4">
    <source>
        <dbReference type="Proteomes" id="UP000193711"/>
    </source>
</evidence>
<evidence type="ECO:0000313" key="3">
    <source>
        <dbReference type="EMBL" id="SMH37372.1"/>
    </source>
</evidence>
<dbReference type="STRING" id="1891671.SAMN06295885_1338"/>
<dbReference type="InterPro" id="IPR005135">
    <property type="entry name" value="Endo/exonuclease/phosphatase"/>
</dbReference>
<reference evidence="4" key="1">
    <citation type="submission" date="2017-04" db="EMBL/GenBank/DDBJ databases">
        <authorList>
            <person name="Varghese N."/>
            <person name="Submissions S."/>
        </authorList>
    </citation>
    <scope>NUCLEOTIDE SEQUENCE [LARGE SCALE GENOMIC DNA]</scope>
    <source>
        <strain evidence="4">VKM Ac-2121</strain>
    </source>
</reference>
<keyword evidence="1" id="KW-0812">Transmembrane</keyword>
<name>A0A1X7NHR5_9MICO</name>
<dbReference type="SUPFAM" id="SSF56219">
    <property type="entry name" value="DNase I-like"/>
    <property type="match status" value="1"/>
</dbReference>
<dbReference type="Pfam" id="PF03372">
    <property type="entry name" value="Exo_endo_phos"/>
    <property type="match status" value="1"/>
</dbReference>
<keyword evidence="1" id="KW-0472">Membrane</keyword>
<evidence type="ECO:0000259" key="2">
    <source>
        <dbReference type="Pfam" id="PF03372"/>
    </source>
</evidence>
<keyword evidence="4" id="KW-1185">Reference proteome</keyword>
<dbReference type="Proteomes" id="UP000193711">
    <property type="component" value="Unassembled WGS sequence"/>
</dbReference>
<feature type="transmembrane region" description="Helical" evidence="1">
    <location>
        <begin position="71"/>
        <end position="89"/>
    </location>
</feature>
<sequence>MPPRARRPRPARTAGVVVVSAVLSAFLAFHRVLSDAAGWLSVLETAIPWTGLAVVLLMAGAVALRSRIAGAAVTVLATVYGVLVLPVAVPVDDVRSGAFTIVSQNLGASEDAGPLVAELAARGPEAIALQELTGEARSAVDAELSEAYPYSYVVGTVGIWSSTELSSGTPLDLGLGWDRALAVDVDTPIGPTRLLVVHLASFRLGDHGERDTMLGGLAGALAEDDSERTVVVGDFNTATDDHLLAPVLAEAGLVRTSGVGFPATWPALLPLVPLDHGLADGVPAAALRVLPSNGSDHRPISLTIGSA</sequence>
<proteinExistence type="predicted"/>
<dbReference type="EMBL" id="FXBM01000001">
    <property type="protein sequence ID" value="SMH37372.1"/>
    <property type="molecule type" value="Genomic_DNA"/>
</dbReference>
<keyword evidence="1" id="KW-1133">Transmembrane helix</keyword>
<accession>A0A1X7NHR5</accession>
<gene>
    <name evidence="3" type="ORF">SAMN06295885_1338</name>
</gene>
<dbReference type="RefSeq" id="WP_085475733.1">
    <property type="nucleotide sequence ID" value="NZ_FXBM01000001.1"/>
</dbReference>
<organism evidence="3 4">
    <name type="scientific">Rathayibacter oskolensis</name>
    <dbReference type="NCBI Taxonomy" id="1891671"/>
    <lineage>
        <taxon>Bacteria</taxon>
        <taxon>Bacillati</taxon>
        <taxon>Actinomycetota</taxon>
        <taxon>Actinomycetes</taxon>
        <taxon>Micrococcales</taxon>
        <taxon>Microbacteriaceae</taxon>
        <taxon>Rathayibacter</taxon>
    </lineage>
</organism>